<dbReference type="Gene3D" id="3.30.450.20">
    <property type="entry name" value="PAS domain"/>
    <property type="match status" value="1"/>
</dbReference>
<dbReference type="EMBL" id="CP002026">
    <property type="protein sequence ID" value="ADH89291.1"/>
    <property type="molecule type" value="Genomic_DNA"/>
</dbReference>
<dbReference type="InterPro" id="IPR036097">
    <property type="entry name" value="HisK_dim/P_sf"/>
</dbReference>
<dbReference type="InterPro" id="IPR003594">
    <property type="entry name" value="HATPase_dom"/>
</dbReference>
<dbReference type="Pfam" id="PF00512">
    <property type="entry name" value="HisKA"/>
    <property type="match status" value="1"/>
</dbReference>
<dbReference type="Pfam" id="PF00989">
    <property type="entry name" value="PAS"/>
    <property type="match status" value="1"/>
</dbReference>
<dbReference type="PROSITE" id="PS50109">
    <property type="entry name" value="HIS_KIN"/>
    <property type="match status" value="1"/>
</dbReference>
<feature type="domain" description="PAC" evidence="13">
    <location>
        <begin position="436"/>
        <end position="488"/>
    </location>
</feature>
<keyword evidence="7" id="KW-0067">ATP-binding</keyword>
<sequence>MNQHLHIDPPNPRILIAEDSPTQAAQIVHFLSRRGYAVNAARNGEEAYELAVATQPDILISDIVMPGMDGYELCRRLKATPGLEDTPVILVTSLSQPQDVLAGLEAGADNFIIKPYDEEVLSSRITYLLKNRNLRRAERSGDQLEVDFGGERHHITARKQQILDLLISTYAQAVHLFSALDQGRQELSQSYEVLHALYDMTDGLNRCRTPADVAMTTVSRSIGMPGVRDAWIYLRDDDGLRLTAERHTGRNAQPDPFPPSSADTEVVDDTLGDVPQTRRVETGGGAARHHASMRLRVGTRTFGFLNLVGSEPAVSGEVALRTLAAIASQVSIALERAILHTDLENEVRKRTQRLVEEVEERRQATETITAIFNASPVALISLDAQLSLTTWNRTATEIFRADSALVSGNPWFTLFAAAPTRLHDVMGTLQSGGEISSLEVDATLHDAAPRSLHIAGEPLIDTGGVFRGAVLAIDDITAIKQVKEQLHQAQKMEAVGNLTGGIAHDFNNLLTTIIGNLDLALIKSTEACVQQRPYLDTAMRASLRGSELAKKLLAFARKQPLEPQALEPSAIMDELRLLLDGRLGPHIGMMLTVAPEVPMVYADPVQLESALMNLAINARDAMPAGGELTIEAGFVPAPPCGRRAAVEFTVRDTGIGIPPEQLDRIFEPFFTTKEMGKGTGLGLAMVYGFASQSGGYLTVESEVGIGTTFRLGLPALLEQVAPDARPDEDRRPAAHEPRSVLLVEPNPEVRLTVESALIDVGHEVRAVGSATEALRVLNEEGRVDVLLTDLNLAGMDGLALARAALEAGACDQVLLMCAAAPETMASGETPERYGILNKPFRVEELRDAIAALF</sequence>
<dbReference type="InterPro" id="IPR011006">
    <property type="entry name" value="CheY-like_superfamily"/>
</dbReference>
<dbReference type="InterPro" id="IPR013767">
    <property type="entry name" value="PAS_fold"/>
</dbReference>
<evidence type="ECO:0000256" key="10">
    <source>
        <dbReference type="SAM" id="MobiDB-lite"/>
    </source>
</evidence>
<dbReference type="KEGG" id="sno:Snov_1992"/>
<keyword evidence="3 9" id="KW-0597">Phosphoprotein</keyword>
<dbReference type="PRINTS" id="PR00344">
    <property type="entry name" value="BCTRLSENSOR"/>
</dbReference>
<feature type="modified residue" description="4-aspartylphosphate" evidence="9">
    <location>
        <position position="789"/>
    </location>
</feature>
<dbReference type="NCBIfam" id="TIGR00229">
    <property type="entry name" value="sensory_box"/>
    <property type="match status" value="1"/>
</dbReference>
<evidence type="ECO:0000259" key="13">
    <source>
        <dbReference type="PROSITE" id="PS50113"/>
    </source>
</evidence>
<name>D7A030_ANCN5</name>
<proteinExistence type="predicted"/>
<evidence type="ECO:0000313" key="15">
    <source>
        <dbReference type="Proteomes" id="UP000006633"/>
    </source>
</evidence>
<dbReference type="SMART" id="SM00387">
    <property type="entry name" value="HATPase_c"/>
    <property type="match status" value="1"/>
</dbReference>
<evidence type="ECO:0000259" key="11">
    <source>
        <dbReference type="PROSITE" id="PS50109"/>
    </source>
</evidence>
<dbReference type="SUPFAM" id="SSF52172">
    <property type="entry name" value="CheY-like"/>
    <property type="match status" value="2"/>
</dbReference>
<dbReference type="InterPro" id="IPR000700">
    <property type="entry name" value="PAS-assoc_C"/>
</dbReference>
<dbReference type="CDD" id="cd00082">
    <property type="entry name" value="HisKA"/>
    <property type="match status" value="1"/>
</dbReference>
<evidence type="ECO:0000256" key="7">
    <source>
        <dbReference type="ARBA" id="ARBA00022840"/>
    </source>
</evidence>
<dbReference type="PANTHER" id="PTHR43065:SF46">
    <property type="entry name" value="C4-DICARBOXYLATE TRANSPORT SENSOR PROTEIN DCTB"/>
    <property type="match status" value="1"/>
</dbReference>
<dbReference type="Gene3D" id="3.30.450.40">
    <property type="match status" value="1"/>
</dbReference>
<dbReference type="Pfam" id="PF02518">
    <property type="entry name" value="HATPase_c"/>
    <property type="match status" value="1"/>
</dbReference>
<keyword evidence="8" id="KW-0902">Two-component regulatory system</keyword>
<feature type="domain" description="Histidine kinase" evidence="11">
    <location>
        <begin position="501"/>
        <end position="717"/>
    </location>
</feature>
<keyword evidence="4" id="KW-0808">Transferase</keyword>
<dbReference type="InterPro" id="IPR003661">
    <property type="entry name" value="HisK_dim/P_dom"/>
</dbReference>
<reference evidence="14 15" key="1">
    <citation type="journal article" date="2012" name="Stand. Genomic Sci.">
        <title>Complete genome sequence of the facultatively chemolithoautotrophic and methylotrophic alpha Proteobacterium Starkeya novella type strain (ATCC 8093(T)).</title>
        <authorList>
            <person name="Kappler U."/>
            <person name="Davenport K."/>
            <person name="Beatson S."/>
            <person name="Lucas S."/>
            <person name="Lapidus A."/>
            <person name="Copeland A."/>
            <person name="Berry K.W."/>
            <person name="Glavina Del Rio T."/>
            <person name="Hammon N."/>
            <person name="Dalin E."/>
            <person name="Tice H."/>
            <person name="Pitluck S."/>
            <person name="Richardson P."/>
            <person name="Bruce D."/>
            <person name="Goodwin L.A."/>
            <person name="Han C."/>
            <person name="Tapia R."/>
            <person name="Detter J.C."/>
            <person name="Chang Y.J."/>
            <person name="Jeffries C.D."/>
            <person name="Land M."/>
            <person name="Hauser L."/>
            <person name="Kyrpides N.C."/>
            <person name="Goker M."/>
            <person name="Ivanova N."/>
            <person name="Klenk H.P."/>
            <person name="Woyke T."/>
        </authorList>
    </citation>
    <scope>NUCLEOTIDE SEQUENCE [LARGE SCALE GENOMIC DNA]</scope>
    <source>
        <strain evidence="15">ATCC 8093 / DSM 506 / JCM 20403 / CCM 1077 / IAM 12100 / NBRC 12443 / NCIMB 10456</strain>
    </source>
</reference>
<dbReference type="OrthoDB" id="9796100at2"/>
<keyword evidence="6 14" id="KW-0418">Kinase</keyword>
<dbReference type="InterPro" id="IPR036890">
    <property type="entry name" value="HATPase_C_sf"/>
</dbReference>
<dbReference type="GO" id="GO:0000155">
    <property type="term" value="F:phosphorelay sensor kinase activity"/>
    <property type="evidence" value="ECO:0007669"/>
    <property type="project" value="InterPro"/>
</dbReference>
<evidence type="ECO:0000256" key="1">
    <source>
        <dbReference type="ARBA" id="ARBA00000085"/>
    </source>
</evidence>
<dbReference type="SUPFAM" id="SSF47384">
    <property type="entry name" value="Homodimeric domain of signal transducing histidine kinase"/>
    <property type="match status" value="1"/>
</dbReference>
<dbReference type="CDD" id="cd00156">
    <property type="entry name" value="REC"/>
    <property type="match status" value="1"/>
</dbReference>
<dbReference type="eggNOG" id="COG0784">
    <property type="taxonomic scope" value="Bacteria"/>
</dbReference>
<dbReference type="AlphaFoldDB" id="D7A030"/>
<dbReference type="InterPro" id="IPR001789">
    <property type="entry name" value="Sig_transdc_resp-reg_receiver"/>
</dbReference>
<dbReference type="InterPro" id="IPR029016">
    <property type="entry name" value="GAF-like_dom_sf"/>
</dbReference>
<comment type="catalytic activity">
    <reaction evidence="1">
        <text>ATP + protein L-histidine = ADP + protein N-phospho-L-histidine.</text>
        <dbReference type="EC" id="2.7.13.3"/>
    </reaction>
</comment>
<feature type="domain" description="Response regulatory" evidence="12">
    <location>
        <begin position="13"/>
        <end position="129"/>
    </location>
</feature>
<dbReference type="SUPFAM" id="SSF55874">
    <property type="entry name" value="ATPase domain of HSP90 chaperone/DNA topoisomerase II/histidine kinase"/>
    <property type="match status" value="1"/>
</dbReference>
<dbReference type="STRING" id="639283.Snov_1992"/>
<dbReference type="eggNOG" id="COG2203">
    <property type="taxonomic scope" value="Bacteria"/>
</dbReference>
<dbReference type="InterPro" id="IPR005467">
    <property type="entry name" value="His_kinase_dom"/>
</dbReference>
<feature type="domain" description="Response regulatory" evidence="12">
    <location>
        <begin position="739"/>
        <end position="853"/>
    </location>
</feature>
<dbReference type="RefSeq" id="WP_013166795.1">
    <property type="nucleotide sequence ID" value="NC_014217.1"/>
</dbReference>
<feature type="modified residue" description="4-aspartylphosphate" evidence="9">
    <location>
        <position position="62"/>
    </location>
</feature>
<dbReference type="GO" id="GO:0005524">
    <property type="term" value="F:ATP binding"/>
    <property type="evidence" value="ECO:0007669"/>
    <property type="project" value="UniProtKB-KW"/>
</dbReference>
<dbReference type="HOGENOM" id="CLU_000445_114_51_5"/>
<organism evidence="14 15">
    <name type="scientific">Ancylobacter novellus (strain ATCC 8093 / DSM 506 / JCM 20403 / CCM 1077 / IAM 12100 / NBRC 12443 / NCIMB 10456)</name>
    <name type="common">Starkeya novella</name>
    <dbReference type="NCBI Taxonomy" id="639283"/>
    <lineage>
        <taxon>Bacteria</taxon>
        <taxon>Pseudomonadati</taxon>
        <taxon>Pseudomonadota</taxon>
        <taxon>Alphaproteobacteria</taxon>
        <taxon>Hyphomicrobiales</taxon>
        <taxon>Xanthobacteraceae</taxon>
        <taxon>Ancylobacter</taxon>
    </lineage>
</organism>
<keyword evidence="15" id="KW-1185">Reference proteome</keyword>
<dbReference type="Proteomes" id="UP000006633">
    <property type="component" value="Chromosome"/>
</dbReference>
<dbReference type="InterPro" id="IPR004358">
    <property type="entry name" value="Sig_transdc_His_kin-like_C"/>
</dbReference>
<gene>
    <name evidence="14" type="ordered locus">Snov_1992</name>
</gene>
<dbReference type="Gene3D" id="3.30.565.10">
    <property type="entry name" value="Histidine kinase-like ATPase, C-terminal domain"/>
    <property type="match status" value="1"/>
</dbReference>
<evidence type="ECO:0000256" key="2">
    <source>
        <dbReference type="ARBA" id="ARBA00012438"/>
    </source>
</evidence>
<dbReference type="SMART" id="SM00448">
    <property type="entry name" value="REC"/>
    <property type="match status" value="2"/>
</dbReference>
<dbReference type="EC" id="2.7.13.3" evidence="2"/>
<dbReference type="eggNOG" id="COG4191">
    <property type="taxonomic scope" value="Bacteria"/>
</dbReference>
<feature type="region of interest" description="Disordered" evidence="10">
    <location>
        <begin position="246"/>
        <end position="266"/>
    </location>
</feature>
<keyword evidence="5" id="KW-0547">Nucleotide-binding</keyword>
<dbReference type="eggNOG" id="COG0745">
    <property type="taxonomic scope" value="Bacteria"/>
</dbReference>
<dbReference type="PROSITE" id="PS50110">
    <property type="entry name" value="RESPONSE_REGULATORY"/>
    <property type="match status" value="2"/>
</dbReference>
<accession>D7A030</accession>
<dbReference type="SMART" id="SM00388">
    <property type="entry name" value="HisKA"/>
    <property type="match status" value="1"/>
</dbReference>
<evidence type="ECO:0000256" key="3">
    <source>
        <dbReference type="ARBA" id="ARBA00022553"/>
    </source>
</evidence>
<dbReference type="PANTHER" id="PTHR43065">
    <property type="entry name" value="SENSOR HISTIDINE KINASE"/>
    <property type="match status" value="1"/>
</dbReference>
<evidence type="ECO:0000256" key="5">
    <source>
        <dbReference type="ARBA" id="ARBA00022741"/>
    </source>
</evidence>
<dbReference type="Gene3D" id="1.10.287.130">
    <property type="match status" value="1"/>
</dbReference>
<dbReference type="SUPFAM" id="SSF55781">
    <property type="entry name" value="GAF domain-like"/>
    <property type="match status" value="1"/>
</dbReference>
<dbReference type="SUPFAM" id="SSF55785">
    <property type="entry name" value="PYP-like sensor domain (PAS domain)"/>
    <property type="match status" value="1"/>
</dbReference>
<dbReference type="InterPro" id="IPR035965">
    <property type="entry name" value="PAS-like_dom_sf"/>
</dbReference>
<evidence type="ECO:0000256" key="4">
    <source>
        <dbReference type="ARBA" id="ARBA00022679"/>
    </source>
</evidence>
<dbReference type="Pfam" id="PF00072">
    <property type="entry name" value="Response_reg"/>
    <property type="match status" value="2"/>
</dbReference>
<evidence type="ECO:0000256" key="9">
    <source>
        <dbReference type="PROSITE-ProRule" id="PRU00169"/>
    </source>
</evidence>
<evidence type="ECO:0000313" key="14">
    <source>
        <dbReference type="EMBL" id="ADH89291.1"/>
    </source>
</evidence>
<evidence type="ECO:0000256" key="8">
    <source>
        <dbReference type="ARBA" id="ARBA00023012"/>
    </source>
</evidence>
<dbReference type="PROSITE" id="PS50113">
    <property type="entry name" value="PAC"/>
    <property type="match status" value="1"/>
</dbReference>
<dbReference type="Gene3D" id="3.40.50.2300">
    <property type="match status" value="2"/>
</dbReference>
<dbReference type="GO" id="GO:0006355">
    <property type="term" value="P:regulation of DNA-templated transcription"/>
    <property type="evidence" value="ECO:0007669"/>
    <property type="project" value="InterPro"/>
</dbReference>
<protein>
    <recommendedName>
        <fullName evidence="2">histidine kinase</fullName>
        <ecNumber evidence="2">2.7.13.3</ecNumber>
    </recommendedName>
</protein>
<dbReference type="InterPro" id="IPR000014">
    <property type="entry name" value="PAS"/>
</dbReference>
<evidence type="ECO:0000256" key="6">
    <source>
        <dbReference type="ARBA" id="ARBA00022777"/>
    </source>
</evidence>
<dbReference type="eggNOG" id="COG3829">
    <property type="taxonomic scope" value="Bacteria"/>
</dbReference>
<evidence type="ECO:0000259" key="12">
    <source>
        <dbReference type="PROSITE" id="PS50110"/>
    </source>
</evidence>